<comment type="caution">
    <text evidence="2">The sequence shown here is derived from an EMBL/GenBank/DDBJ whole genome shotgun (WGS) entry which is preliminary data.</text>
</comment>
<dbReference type="Proteomes" id="UP000242712">
    <property type="component" value="Unassembled WGS sequence"/>
</dbReference>
<keyword evidence="3" id="KW-1185">Reference proteome</keyword>
<accession>A0A2K4FEQ0</accession>
<dbReference type="GO" id="GO:0006629">
    <property type="term" value="P:lipid metabolic process"/>
    <property type="evidence" value="ECO:0007669"/>
    <property type="project" value="InterPro"/>
</dbReference>
<protein>
    <submittedName>
        <fullName evidence="2">Glycerophosphodiester phosphodiesterase</fullName>
    </submittedName>
</protein>
<evidence type="ECO:0000259" key="1">
    <source>
        <dbReference type="PROSITE" id="PS51704"/>
    </source>
</evidence>
<dbReference type="PROSITE" id="PS51704">
    <property type="entry name" value="GP_PDE"/>
    <property type="match status" value="1"/>
</dbReference>
<dbReference type="EMBL" id="PPPX01000001">
    <property type="protein sequence ID" value="POA09726.1"/>
    <property type="molecule type" value="Genomic_DNA"/>
</dbReference>
<dbReference type="GO" id="GO:0008081">
    <property type="term" value="F:phosphoric diester hydrolase activity"/>
    <property type="evidence" value="ECO:0007669"/>
    <property type="project" value="InterPro"/>
</dbReference>
<dbReference type="Pfam" id="PF03009">
    <property type="entry name" value="GDPD"/>
    <property type="match status" value="1"/>
</dbReference>
<dbReference type="PANTHER" id="PTHR46211:SF1">
    <property type="entry name" value="GLYCEROPHOSPHODIESTER PHOSPHODIESTERASE, CYTOPLASMIC"/>
    <property type="match status" value="1"/>
</dbReference>
<dbReference type="InterPro" id="IPR030395">
    <property type="entry name" value="GP_PDE_dom"/>
</dbReference>
<dbReference type="PANTHER" id="PTHR46211">
    <property type="entry name" value="GLYCEROPHOSPHORYL DIESTER PHOSPHODIESTERASE"/>
    <property type="match status" value="1"/>
</dbReference>
<reference evidence="2 3" key="1">
    <citation type="submission" date="2017-08" db="EMBL/GenBank/DDBJ databases">
        <title>Draft genome sequences of 64 type strains of genus Staph aureus.</title>
        <authorList>
            <person name="Cole K."/>
            <person name="Golubchik T."/>
            <person name="Russell J."/>
            <person name="Foster D."/>
            <person name="Llewelyn M."/>
            <person name="Wilson D."/>
            <person name="Crook D."/>
            <person name="Paul J."/>
        </authorList>
    </citation>
    <scope>NUCLEOTIDE SEQUENCE [LARGE SCALE GENOMIC DNA]</scope>
    <source>
        <strain evidence="2 3">DSM 29875</strain>
    </source>
</reference>
<dbReference type="InterPro" id="IPR017946">
    <property type="entry name" value="PLC-like_Pdiesterase_TIM-brl"/>
</dbReference>
<dbReference type="OrthoDB" id="384721at2"/>
<dbReference type="CDD" id="cd08561">
    <property type="entry name" value="GDPD_cytoplasmic_ScUgpQ2_like"/>
    <property type="match status" value="1"/>
</dbReference>
<dbReference type="AlphaFoldDB" id="A0A2K4FEQ0"/>
<dbReference type="RefSeq" id="WP_103371059.1">
    <property type="nucleotide sequence ID" value="NZ_CBCRVO010000001.1"/>
</dbReference>
<name>A0A2K4FEQ0_9STAP</name>
<proteinExistence type="predicted"/>
<evidence type="ECO:0000313" key="2">
    <source>
        <dbReference type="EMBL" id="POA09726.1"/>
    </source>
</evidence>
<sequence length="310" mass="35291">MAHINRLLKGALISTAGVVGSLMLTKHFTKNKSLKRIPPFFDQPSPYLFAHRGGMFERPEQTKLAFDRAVEMQLDGFETDVRMTKDLQLVVFHDASLDRTTNGSGLVSEHTLDELKRLDAGYHFTDINGNHPYRGHSDARILSFDELLELYPNHLVNVDLKDDPSQTLGAQAPQRMYEIIQQHHAEDRVLVTSFDDRQTRKFKEISHNQVAVGASQKEVTVGFLKCFSGLGETFKPMADTFQMPTQFKGINLTSSKFIQWLNHINVVPGFYGINNIDLMNDLYAKGVHTLVTDKPELAYRFKKMHNLIEQ</sequence>
<organism evidence="2 3">
    <name type="scientific">Staphylococcus argensis</name>
    <dbReference type="NCBI Taxonomy" id="1607738"/>
    <lineage>
        <taxon>Bacteria</taxon>
        <taxon>Bacillati</taxon>
        <taxon>Bacillota</taxon>
        <taxon>Bacilli</taxon>
        <taxon>Bacillales</taxon>
        <taxon>Staphylococcaceae</taxon>
        <taxon>Staphylococcus</taxon>
    </lineage>
</organism>
<gene>
    <name evidence="2" type="ORF">CD039_02995</name>
</gene>
<evidence type="ECO:0000313" key="3">
    <source>
        <dbReference type="Proteomes" id="UP000242712"/>
    </source>
</evidence>
<dbReference type="Gene3D" id="3.20.20.190">
    <property type="entry name" value="Phosphatidylinositol (PI) phosphodiesterase"/>
    <property type="match status" value="1"/>
</dbReference>
<dbReference type="GeneID" id="98297305"/>
<dbReference type="SUPFAM" id="SSF51695">
    <property type="entry name" value="PLC-like phosphodiesterases"/>
    <property type="match status" value="1"/>
</dbReference>
<feature type="domain" description="GP-PDE" evidence="1">
    <location>
        <begin position="46"/>
        <end position="302"/>
    </location>
</feature>